<dbReference type="PANTHER" id="PTHR36439">
    <property type="entry name" value="BLL4334 PROTEIN"/>
    <property type="match status" value="1"/>
</dbReference>
<gene>
    <name evidence="1" type="ORF">FLL46_22400</name>
</gene>
<dbReference type="OrthoDB" id="9806494at2"/>
<dbReference type="Proteomes" id="UP000315439">
    <property type="component" value="Unassembled WGS sequence"/>
</dbReference>
<dbReference type="Pfam" id="PF08002">
    <property type="entry name" value="DUF1697"/>
    <property type="match status" value="1"/>
</dbReference>
<proteinExistence type="predicted"/>
<comment type="caution">
    <text evidence="1">The sequence shown here is derived from an EMBL/GenBank/DDBJ whole genome shotgun (WGS) entry which is preliminary data.</text>
</comment>
<organism evidence="1 2">
    <name type="scientific">Aliikangiella coralliicola</name>
    <dbReference type="NCBI Taxonomy" id="2592383"/>
    <lineage>
        <taxon>Bacteria</taxon>
        <taxon>Pseudomonadati</taxon>
        <taxon>Pseudomonadota</taxon>
        <taxon>Gammaproteobacteria</taxon>
        <taxon>Oceanospirillales</taxon>
        <taxon>Pleioneaceae</taxon>
        <taxon>Aliikangiella</taxon>
    </lineage>
</organism>
<dbReference type="SUPFAM" id="SSF160379">
    <property type="entry name" value="SP0830-like"/>
    <property type="match status" value="1"/>
</dbReference>
<reference evidence="1 2" key="1">
    <citation type="submission" date="2019-07" db="EMBL/GenBank/DDBJ databases">
        <title>Draft genome for Aliikangiella sp. M105.</title>
        <authorList>
            <person name="Wang G."/>
        </authorList>
    </citation>
    <scope>NUCLEOTIDE SEQUENCE [LARGE SCALE GENOMIC DNA]</scope>
    <source>
        <strain evidence="1 2">M105</strain>
    </source>
</reference>
<name>A0A545U4H1_9GAMM</name>
<dbReference type="EMBL" id="VIKS01000014">
    <property type="protein sequence ID" value="TQV84377.1"/>
    <property type="molecule type" value="Genomic_DNA"/>
</dbReference>
<dbReference type="PIRSF" id="PIRSF008502">
    <property type="entry name" value="UCP008502"/>
    <property type="match status" value="1"/>
</dbReference>
<evidence type="ECO:0000313" key="2">
    <source>
        <dbReference type="Proteomes" id="UP000315439"/>
    </source>
</evidence>
<keyword evidence="2" id="KW-1185">Reference proteome</keyword>
<evidence type="ECO:0000313" key="1">
    <source>
        <dbReference type="EMBL" id="TQV84377.1"/>
    </source>
</evidence>
<dbReference type="Gene3D" id="3.30.70.1280">
    <property type="entry name" value="SP0830-like domains"/>
    <property type="match status" value="1"/>
</dbReference>
<dbReference type="InterPro" id="IPR012545">
    <property type="entry name" value="DUF1697"/>
</dbReference>
<accession>A0A545U4H1</accession>
<dbReference type="PANTHER" id="PTHR36439:SF1">
    <property type="entry name" value="DUF1697 DOMAIN-CONTAINING PROTEIN"/>
    <property type="match status" value="1"/>
</dbReference>
<dbReference type="AlphaFoldDB" id="A0A545U4H1"/>
<dbReference type="RefSeq" id="WP_142933941.1">
    <property type="nucleotide sequence ID" value="NZ_ML660170.1"/>
</dbReference>
<sequence>MEKNVLFLRGINVGGKNILPMNELTLILENLGLKNVKTYIQSGNVVFEGKGLSFEKLSSEIGAAINERYAFTPSILLISGADYIQAIQNNPFDATNGKLLHCFFTETRPDNPNLDSLKKIQSTTEQFKLVDRFFYLYAPDGIGRSKLASKVEKAIGVPVTARNWNTVSKVLSMLD</sequence>
<protein>
    <submittedName>
        <fullName evidence="1">DUF1697 domain-containing protein</fullName>
    </submittedName>
</protein>